<dbReference type="Proteomes" id="UP000228934">
    <property type="component" value="Unassembled WGS sequence"/>
</dbReference>
<dbReference type="GO" id="GO:0005634">
    <property type="term" value="C:nucleus"/>
    <property type="evidence" value="ECO:0007669"/>
    <property type="project" value="TreeGrafter"/>
</dbReference>
<dbReference type="OrthoDB" id="20507at2759"/>
<dbReference type="GO" id="GO:0003723">
    <property type="term" value="F:RNA binding"/>
    <property type="evidence" value="ECO:0007669"/>
    <property type="project" value="TreeGrafter"/>
</dbReference>
<dbReference type="AlphaFoldDB" id="A0A2G9SHZ8"/>
<accession>A0A2G9SHZ8</accession>
<dbReference type="PANTHER" id="PTHR13384:SF19">
    <property type="entry name" value="G PATCH DOMAIN-CONTAINING PROTEIN 1"/>
    <property type="match status" value="1"/>
</dbReference>
<sequence length="127" mass="14091">DEEDEYLPENVTFAPKDVTPVDFTVKDNVHGLGYRGLDPRQALFGSLDSHAFGVGALEDEDDDIYGTDSMSKYDTVLKEESGDNLFGWTAPKEYRSKKGSTKELQYIGKVLEGFSITTQSSALKKVK</sequence>
<protein>
    <submittedName>
        <fullName evidence="1">Uncharacterized protein</fullName>
    </submittedName>
</protein>
<dbReference type="PANTHER" id="PTHR13384">
    <property type="entry name" value="G PATCH DOMAIN-CONTAINING PROTEIN 1"/>
    <property type="match status" value="1"/>
</dbReference>
<proteinExistence type="predicted"/>
<reference evidence="2" key="1">
    <citation type="journal article" date="2017" name="Nat. Commun.">
        <title>The North American bullfrog draft genome provides insight into hormonal regulation of long noncoding RNA.</title>
        <authorList>
            <person name="Hammond S.A."/>
            <person name="Warren R.L."/>
            <person name="Vandervalk B.P."/>
            <person name="Kucuk E."/>
            <person name="Khan H."/>
            <person name="Gibb E.A."/>
            <person name="Pandoh P."/>
            <person name="Kirk H."/>
            <person name="Zhao Y."/>
            <person name="Jones M."/>
            <person name="Mungall A.J."/>
            <person name="Coope R."/>
            <person name="Pleasance S."/>
            <person name="Moore R.A."/>
            <person name="Holt R.A."/>
            <person name="Round J.M."/>
            <person name="Ohora S."/>
            <person name="Walle B.V."/>
            <person name="Veldhoen N."/>
            <person name="Helbing C.C."/>
            <person name="Birol I."/>
        </authorList>
    </citation>
    <scope>NUCLEOTIDE SEQUENCE [LARGE SCALE GENOMIC DNA]</scope>
</reference>
<name>A0A2G9SHZ8_AQUCT</name>
<evidence type="ECO:0000313" key="1">
    <source>
        <dbReference type="EMBL" id="PIO39789.1"/>
    </source>
</evidence>
<evidence type="ECO:0000313" key="2">
    <source>
        <dbReference type="Proteomes" id="UP000228934"/>
    </source>
</evidence>
<feature type="non-terminal residue" evidence="1">
    <location>
        <position position="1"/>
    </location>
</feature>
<gene>
    <name evidence="1" type="ORF">AB205_0034620</name>
</gene>
<dbReference type="EMBL" id="KV924797">
    <property type="protein sequence ID" value="PIO39789.1"/>
    <property type="molecule type" value="Genomic_DNA"/>
</dbReference>
<organism evidence="1 2">
    <name type="scientific">Aquarana catesbeiana</name>
    <name type="common">American bullfrog</name>
    <name type="synonym">Rana catesbeiana</name>
    <dbReference type="NCBI Taxonomy" id="8400"/>
    <lineage>
        <taxon>Eukaryota</taxon>
        <taxon>Metazoa</taxon>
        <taxon>Chordata</taxon>
        <taxon>Craniata</taxon>
        <taxon>Vertebrata</taxon>
        <taxon>Euteleostomi</taxon>
        <taxon>Amphibia</taxon>
        <taxon>Batrachia</taxon>
        <taxon>Anura</taxon>
        <taxon>Neobatrachia</taxon>
        <taxon>Ranoidea</taxon>
        <taxon>Ranidae</taxon>
        <taxon>Aquarana</taxon>
    </lineage>
</organism>
<keyword evidence="2" id="KW-1185">Reference proteome</keyword>